<dbReference type="EMBL" id="CP039898">
    <property type="protein sequence ID" value="QCL82015.1"/>
    <property type="molecule type" value="Genomic_DNA"/>
</dbReference>
<evidence type="ECO:0000313" key="14">
    <source>
        <dbReference type="Proteomes" id="UP000298579"/>
    </source>
</evidence>
<evidence type="ECO:0000256" key="6">
    <source>
        <dbReference type="ARBA" id="ARBA00022927"/>
    </source>
</evidence>
<dbReference type="Pfam" id="PF17287">
    <property type="entry name" value="POTRA_3"/>
    <property type="match status" value="1"/>
</dbReference>
<evidence type="ECO:0000256" key="5">
    <source>
        <dbReference type="ARBA" id="ARBA00022692"/>
    </source>
</evidence>
<evidence type="ECO:0000313" key="13">
    <source>
        <dbReference type="EMBL" id="QCL82015.1"/>
    </source>
</evidence>
<gene>
    <name evidence="13" type="ORF">CFBP5877_23435</name>
</gene>
<keyword evidence="6" id="KW-0653">Protein transport</keyword>
<feature type="coiled-coil region" evidence="9">
    <location>
        <begin position="33"/>
        <end position="60"/>
    </location>
</feature>
<dbReference type="Gene3D" id="2.40.160.50">
    <property type="entry name" value="membrane protein fhac: a member of the omp85/tpsb transporter family"/>
    <property type="match status" value="1"/>
</dbReference>
<feature type="signal peptide" evidence="11">
    <location>
        <begin position="1"/>
        <end position="33"/>
    </location>
</feature>
<protein>
    <submittedName>
        <fullName evidence="13">ShlB/FhaC/HecB family hemolysin secretion/activation protein</fullName>
    </submittedName>
</protein>
<keyword evidence="5" id="KW-0812">Transmembrane</keyword>
<dbReference type="AlphaFoldDB" id="A0AAE6BFN3"/>
<dbReference type="PIRSF" id="PIRSF029745">
    <property type="entry name" value="FhaC"/>
    <property type="match status" value="1"/>
</dbReference>
<dbReference type="Pfam" id="PF08479">
    <property type="entry name" value="POTRA_2"/>
    <property type="match status" value="1"/>
</dbReference>
<evidence type="ECO:0000256" key="3">
    <source>
        <dbReference type="ARBA" id="ARBA00022448"/>
    </source>
</evidence>
<evidence type="ECO:0000256" key="10">
    <source>
        <dbReference type="SAM" id="MobiDB-lite"/>
    </source>
</evidence>
<dbReference type="InterPro" id="IPR035251">
    <property type="entry name" value="ShlB_POTRA"/>
</dbReference>
<dbReference type="InterPro" id="IPR034746">
    <property type="entry name" value="POTRA"/>
</dbReference>
<keyword evidence="3" id="KW-0813">Transport</keyword>
<dbReference type="GO" id="GO:0008320">
    <property type="term" value="F:protein transmembrane transporter activity"/>
    <property type="evidence" value="ECO:0007669"/>
    <property type="project" value="TreeGrafter"/>
</dbReference>
<dbReference type="PANTHER" id="PTHR34597">
    <property type="entry name" value="SLR1661 PROTEIN"/>
    <property type="match status" value="1"/>
</dbReference>
<feature type="chain" id="PRO_5041954169" evidence="11">
    <location>
        <begin position="34"/>
        <end position="592"/>
    </location>
</feature>
<evidence type="ECO:0000256" key="11">
    <source>
        <dbReference type="SAM" id="SignalP"/>
    </source>
</evidence>
<evidence type="ECO:0000256" key="2">
    <source>
        <dbReference type="ARBA" id="ARBA00009055"/>
    </source>
</evidence>
<feature type="domain" description="POTRA" evidence="12">
    <location>
        <begin position="90"/>
        <end position="165"/>
    </location>
</feature>
<dbReference type="InterPro" id="IPR013686">
    <property type="entry name" value="Polypept-transport_assoc_ShlB"/>
</dbReference>
<evidence type="ECO:0000256" key="8">
    <source>
        <dbReference type="ARBA" id="ARBA00023237"/>
    </source>
</evidence>
<name>A0AAE6BFN3_AGRTU</name>
<organism evidence="13 14">
    <name type="scientific">Agrobacterium tumefaciens</name>
    <dbReference type="NCBI Taxonomy" id="358"/>
    <lineage>
        <taxon>Bacteria</taxon>
        <taxon>Pseudomonadati</taxon>
        <taxon>Pseudomonadota</taxon>
        <taxon>Alphaproteobacteria</taxon>
        <taxon>Hyphomicrobiales</taxon>
        <taxon>Rhizobiaceae</taxon>
        <taxon>Rhizobium/Agrobacterium group</taxon>
        <taxon>Agrobacterium</taxon>
        <taxon>Agrobacterium tumefaciens complex</taxon>
    </lineage>
</organism>
<comment type="similarity">
    <text evidence="2">Belongs to the TPS (TC 1.B.20) family.</text>
</comment>
<dbReference type="Pfam" id="PF03865">
    <property type="entry name" value="ShlB"/>
    <property type="match status" value="1"/>
</dbReference>
<dbReference type="Proteomes" id="UP000298579">
    <property type="component" value="Chromosome linear"/>
</dbReference>
<reference evidence="13 14" key="1">
    <citation type="submission" date="2019-04" db="EMBL/GenBank/DDBJ databases">
        <title>Complete genome sequence of Agrobacterium tumefaciens CFBP5877.</title>
        <authorList>
            <person name="Huang Y.-Y."/>
            <person name="Chiang H.-Y."/>
            <person name="Chou L."/>
            <person name="Lai E.-M."/>
            <person name="Kuo C.-H."/>
        </authorList>
    </citation>
    <scope>NUCLEOTIDE SEQUENCE [LARGE SCALE GENOMIC DNA]</scope>
    <source>
        <strain evidence="13 14">CFBP5877</strain>
    </source>
</reference>
<dbReference type="PROSITE" id="PS51779">
    <property type="entry name" value="POTRA"/>
    <property type="match status" value="1"/>
</dbReference>
<evidence type="ECO:0000259" key="12">
    <source>
        <dbReference type="PROSITE" id="PS51779"/>
    </source>
</evidence>
<keyword evidence="9" id="KW-0175">Coiled coil</keyword>
<evidence type="ECO:0000256" key="9">
    <source>
        <dbReference type="SAM" id="Coils"/>
    </source>
</evidence>
<dbReference type="InterPro" id="IPR005565">
    <property type="entry name" value="Hemolysn_activator_HlyB_C"/>
</dbReference>
<dbReference type="Gene3D" id="3.10.20.310">
    <property type="entry name" value="membrane protein fhac"/>
    <property type="match status" value="1"/>
</dbReference>
<keyword evidence="7" id="KW-0472">Membrane</keyword>
<evidence type="ECO:0000256" key="1">
    <source>
        <dbReference type="ARBA" id="ARBA00004442"/>
    </source>
</evidence>
<dbReference type="GO" id="GO:0046819">
    <property type="term" value="P:protein secretion by the type V secretion system"/>
    <property type="evidence" value="ECO:0007669"/>
    <property type="project" value="TreeGrafter"/>
</dbReference>
<sequence>MKASVLRHKTCSTLSAVFAGVLFSVALADAALAQNIRDDAARQAGQIDRLQAEQERLREAQTLRKTTRAPGGQAVRPPEVTTSGPGETCVAINSISVIGATLVPADVVRRTAARFEGKCLGLAELNNVLEAVTYLYVERGYVASRAYLPAQDLSDGTLDIPVIEGRLEGITLDGNASASGRIATAFPGMTGQPVNLRDIEQGLDQINRLRSSKATIALQSGKEQGGSVLDVKVEQGRPWHASLSSDNLGGIATGIYQSRADFGLDNLFGINDEWQFGYQRSMDHHPLFFSNERPNSNTLTGSLSIPYGYWTVGVNGSWNDYHSSLAGPLSAIDTSGGSKSLSPYISRILYRDQTSKTWATGRLTWKETENFLLGSRIDVSSRVLSIASFELGQSRQLFGGQASASIGYHRGLDILGAFDDTTAPDGSPQGQFDKVTASLGYFRTQDVGSSTMILSTNVSGQWSPDPLFGSEQMSLGGYSTVRGVREAVLYADKVVLMRNELSFLLPQMNDAAAVEAIGRLEPYVALDLGHSVSDRRGNSLGGNIVGAAIGIRNRGGRINFDLSYADILSMPDLPGDVKPSSGLVQARVSVSF</sequence>
<keyword evidence="4" id="KW-1134">Transmembrane beta strand</keyword>
<keyword evidence="11" id="KW-0732">Signal</keyword>
<accession>A0AAE6BFN3</accession>
<feature type="region of interest" description="Disordered" evidence="10">
    <location>
        <begin position="62"/>
        <end position="83"/>
    </location>
</feature>
<keyword evidence="8" id="KW-0998">Cell outer membrane</keyword>
<comment type="subcellular location">
    <subcellularLocation>
        <location evidence="1">Cell outer membrane</location>
    </subcellularLocation>
</comment>
<proteinExistence type="inferred from homology"/>
<dbReference type="GO" id="GO:0098046">
    <property type="term" value="C:type V protein secretion system complex"/>
    <property type="evidence" value="ECO:0007669"/>
    <property type="project" value="TreeGrafter"/>
</dbReference>
<dbReference type="InterPro" id="IPR051544">
    <property type="entry name" value="TPS_OM_transporter"/>
</dbReference>
<evidence type="ECO:0000256" key="4">
    <source>
        <dbReference type="ARBA" id="ARBA00022452"/>
    </source>
</evidence>
<dbReference type="InterPro" id="IPR027282">
    <property type="entry name" value="TPS"/>
</dbReference>
<evidence type="ECO:0000256" key="7">
    <source>
        <dbReference type="ARBA" id="ARBA00023136"/>
    </source>
</evidence>
<dbReference type="GO" id="GO:0009279">
    <property type="term" value="C:cell outer membrane"/>
    <property type="evidence" value="ECO:0007669"/>
    <property type="project" value="UniProtKB-SubCell"/>
</dbReference>
<dbReference type="PANTHER" id="PTHR34597:SF3">
    <property type="entry name" value="OUTER MEMBRANE TRANSPORTER CDIB"/>
    <property type="match status" value="1"/>
</dbReference>